<feature type="domain" description="AcrIC5-like" evidence="1">
    <location>
        <begin position="7"/>
        <end position="40"/>
    </location>
</feature>
<sequence>MEISKYAMPAIAIFMDGDIREQVHRELAPCSNNEFIKRYCGLDPDFENVLKSEFGIDIMDL</sequence>
<gene>
    <name evidence="2" type="ORF">DW172_03395</name>
</gene>
<reference evidence="2 3" key="1">
    <citation type="submission" date="2018-08" db="EMBL/GenBank/DDBJ databases">
        <title>A genome reference for cultivated species of the human gut microbiota.</title>
        <authorList>
            <person name="Zou Y."/>
            <person name="Xue W."/>
            <person name="Luo G."/>
        </authorList>
    </citation>
    <scope>NUCLEOTIDE SEQUENCE [LARGE SCALE GENOMIC DNA]</scope>
    <source>
        <strain evidence="2 3">AM16-11</strain>
    </source>
</reference>
<dbReference type="Pfam" id="PF22147">
    <property type="entry name" value="AcrIC5"/>
    <property type="match status" value="1"/>
</dbReference>
<protein>
    <recommendedName>
        <fullName evidence="1">AcrIC5-like domain-containing protein</fullName>
    </recommendedName>
</protein>
<dbReference type="Proteomes" id="UP000285865">
    <property type="component" value="Unassembled WGS sequence"/>
</dbReference>
<organism evidence="2 3">
    <name type="scientific">Agathobacter rectalis</name>
    <dbReference type="NCBI Taxonomy" id="39491"/>
    <lineage>
        <taxon>Bacteria</taxon>
        <taxon>Bacillati</taxon>
        <taxon>Bacillota</taxon>
        <taxon>Clostridia</taxon>
        <taxon>Lachnospirales</taxon>
        <taxon>Lachnospiraceae</taxon>
        <taxon>Agathobacter</taxon>
    </lineage>
</organism>
<evidence type="ECO:0000313" key="3">
    <source>
        <dbReference type="Proteomes" id="UP000285865"/>
    </source>
</evidence>
<dbReference type="AlphaFoldDB" id="A0A414ZR63"/>
<comment type="caution">
    <text evidence="2">The sequence shown here is derived from an EMBL/GenBank/DDBJ whole genome shotgun (WGS) entry which is preliminary data.</text>
</comment>
<name>A0A414ZR63_9FIRM</name>
<proteinExistence type="predicted"/>
<evidence type="ECO:0000259" key="1">
    <source>
        <dbReference type="Pfam" id="PF22147"/>
    </source>
</evidence>
<accession>A0A414ZR63</accession>
<dbReference type="InterPro" id="IPR054398">
    <property type="entry name" value="AcrIC5-like_dom"/>
</dbReference>
<dbReference type="RefSeq" id="WP_118257216.1">
    <property type="nucleotide sequence ID" value="NZ_QRKN01000001.1"/>
</dbReference>
<evidence type="ECO:0000313" key="2">
    <source>
        <dbReference type="EMBL" id="RHI25740.1"/>
    </source>
</evidence>
<dbReference type="EMBL" id="QRKN01000001">
    <property type="protein sequence ID" value="RHI25740.1"/>
    <property type="molecule type" value="Genomic_DNA"/>
</dbReference>